<name>A0A0S4JA99_BODSA</name>
<evidence type="ECO:0000313" key="3">
    <source>
        <dbReference type="Proteomes" id="UP000051952"/>
    </source>
</evidence>
<accession>A0A0S4JA99</accession>
<proteinExistence type="predicted"/>
<dbReference type="VEuPathDB" id="TriTrypDB:BSAL_15330"/>
<evidence type="ECO:0000256" key="1">
    <source>
        <dbReference type="SAM" id="MobiDB-lite"/>
    </source>
</evidence>
<feature type="compositionally biased region" description="Low complexity" evidence="1">
    <location>
        <begin position="4197"/>
        <end position="4214"/>
    </location>
</feature>
<organism evidence="2 3">
    <name type="scientific">Bodo saltans</name>
    <name type="common">Flagellated protozoan</name>
    <dbReference type="NCBI Taxonomy" id="75058"/>
    <lineage>
        <taxon>Eukaryota</taxon>
        <taxon>Discoba</taxon>
        <taxon>Euglenozoa</taxon>
        <taxon>Kinetoplastea</taxon>
        <taxon>Metakinetoplastina</taxon>
        <taxon>Eubodonida</taxon>
        <taxon>Bodonidae</taxon>
        <taxon>Bodo</taxon>
    </lineage>
</organism>
<sequence>MLACSDNPLVVTNDNPSVAHLLQGCTLQSGLGVAVQISGFVNLTIRNSFIGAVSVTALRWSTTSPAYLTIEDCTWAPAASSASPALLVGGLTQATGINYRTTSQVLAIRRTAIVLPTGISFLSIPTQQTSAISTTTPFNVQIVNSTIEGSGWAQFISIAASIQDSVFLFSNATVSWSLPQTLPLSSISSFDWISVPTTMSTNCTWKLYRSNMSVVRPTTLPMTYSSTMLAIPVTLLGLTPSYPSVSSATVIVQETSLLLQGGLLTYPYGTLTLLRCYVMSLSKIIVVDSLLLVNHTLTPSSSSRWTTVVALRLACTEKCSAFNVSGNNVSLWGSAVPWYSCSYNSNYVIVQLLQLQSPLSMLTTAMIANNQINAVQNVTTSNTYYCGYLRLISFQLFSLSLSLASLQQSTVSILVQDNQFSALYNWPTTSSGYSTAIPVAFAALTSNCVGSITNCSGVVRRNSINVTQVGNVNNPYQSVDVSLVTMQDYYLGGTSNISNNVMCVTSSVASLLAASTIPTSPDGIVSHVSDVIAVWRAANEQATMAAATMCGLATTNLGSAPAWSVCGNTASVVSSAASAYIVGSNAQSSSFYSSIVSSNTIVAWGAQLSPAEMLKPPQLSTLNIAVVTSGSLYGNVQITGNMIACKSSFPINVRLLASSAYVNNNGNTGNTLPAVMASNTIDVIGYITGSSSISTTVTFADTLYMYAPIVITRNFLRCLSSGSVNTQASIISTVYLYSSSFSLFARNNLMTILEDRQWQSDSSLANLGWLAASAIRGEYYGSIANCSTPGDSALTSVCNNTLLVATSNFVFPNTSTTSSQYYVYSYRTISMNMLQSAYASSANTQILITDNWAVINSTNTNITKGVVVSQQQYYFSGTVSLTIAWLSSTSANSASGSTIRIRNNLGYIVGDENPISTATMSGSGNTPLIVVQVQRTMSISVCSSVSTSSSNSVASRSAGLITQNSFIAFVPSAAQPAPRVGTRSSQAPSPLDCMGSVLSSPSVLKWTNTTVTAPWLLVCDNHVFSTALPFLTTINFVASTSLYASLSPAYPYELYVVGNRIVASGLSNPSMTSLTCAGPSVSIYDNDYSSSSSQTVMPLLAVGDNSLMGANMSVGVSATILNSLYSQVYDYTSAMSLQRNGSTYKICNNTLTSTTRANFSSELLSSNITALSNARSCPHLDNTTRVVVCNNTVVLTNHTGAVGFQWAQQLYQYYSDQSGAASTTTPSASRWMDSLLVMNNDAYVFGASVLSACGIGTISGDQRYVNSIVTRNTLQTSNLASTVARAVSDSSQWQAYGSGGNGINVQLVSSVSVTAYGRPIVVEQNIVQLSSINGSVQQLVASFGSFCDQSVQALSAIGGGGLVHICGNVFSVVHGSEGFNTSFITNAGYSVVGKTFQAMVISYFYMSTPYSMTGAFFTNTSNAQLVSVNNNSMVGVVPTDGYTSISAYLCSYLSVSISTVGVTTNASSTSRQYSASVATNVLDVAFLLNFSSMNPSVSYYLSSTSITTALMYQFSGNFYDNGNNYASSSNVTLISIQQDFSRNSLAARLVTATGSAVTPLSTYGGTFMMGVLLYSNAQTTIYSQYSFVIQRSIEISVHQNFVYAAAPSAQVWSYFSSIQAYLVSYTSTNFYTYLNATSTFNLLADNNTLILDTSSALQPTTASSTADAYFYSSFRVMLLSSTYVYSYSPYGSTLSQNQPVNAVLLNLERNVIKVQLNADSSTLVASVGASFVGTLNYGTSSNPLYYQFTTDAVVAGNSLQLQGSMQILSVSGVSYVSGNFSRGTGTLDISNNAIDINVTNVSDSFYASVLSQASAMVETMQISSNTITFVSSTTTTFGSFVAAACSQTQLVGLAERTGTGQLRVCGNTMRVWPMQGVLPQQLQINVVQYIQLQGLYFPVNTSTQLLTIEQNTFSGVIVVSPSAATEQNQWVISTVASLSCSFSYYNNYYIQFATPPITTIVYTNNTANIIHQITGNYSNPSTPSGTALSIAGIASMSMNYNTYQVSAAYWVPFTALSMNVSRNTMNISAFASNGSVPPPLIISNDDSGGGGDDEVSSLLLSSQASPLLGSLEASLIGSISASFYDYMSGYYPVGVNPQIVWMNVSVQSNNISVNATSSNAAMGLSAPFLASINVGMVQDVSFTSYSYTFLTTIGVNISGVSAAHCLHMAVEGNHMNAALSGGGATFAASSLLAMGSSGAISRSSLQLSVIQSFSTSFSPGTSQVEEHNSASGSNEIHSLLMSELATDSSSSSSEIITFPTGGPLAALTLQDNTMNVTVVASPTGATATLSSSLSPPLFSCISLNIARELFPSTETTSEDIHYGDYVLDVVRNTISITGTAGAPVSQHLEVFTISSLGGSFQNGTASRANISDNNVSTTHSLVTSAVVWSYSPYSAVTTQETVEGSMLAAIVNQLPSLVVFTELCIVNNSLSLLSSSLSFSQQPAFKQQRLAAEVIPFCGLSGAPMGLNAVQISRNTVKHNNSIPAATATGGDAGNTEHTILRSASLLTPTSSTTVTSRSFAFPPIAFVVVGNSISGQLDSSIIAGSSAASGNVTNASTRGVALSITQDVTLTLSTSSTTHALRAFVSGNQVNVSLNLSSAMIQDDQSSLTNNSANISVSIARTLSSFIASTSDDVARIADLYVISSSQNIVVVNLTTSTNAIGGNAPLNVSIVESIQSDLAVYGGNNDNSGDSGGVEAEEDALSSSTTTTRQEGRRFDAAASSTPSVASSDAIVTHLFQQNTVTLTHVHNYSLSSAAMNANTSSSPLLAMSASVVNTMLLSSLSAPSFSGYNPEGNLLTPLVVFGNSNYITLNSSSFSSHTVPTSSLTSSPLWVSINATTVQTFMDQSAYNTSIVLQSNVVNVTLNHSSISSNSVPSALANVSIATVGAVLLMPPYGYAAAKFSILNMTLNKIAANITASATPQQHQEGALYGAMVSICGGFTLSGYVSSGSPAQLLFNQNSIVVNMSDAASTPAANTAAGGSAIRVQVCAACSIPSSPLIGTSQMTMTSNAIVLSNRRSNTNAGWTEEIAATVCYRCSMYLGIMSLVPATPRPTLLTILSNNVTVVLLPFSSASTTLVSSSASVSATVCRGCEVVITDAGALSDSSDDFPWSPIRFLASSNLIRISAVAPSPGVNSLPVLLTSISATVVEISRISGEYQNMSLFSDLRYLGICVIGGNSVILEGPVASSLSTTATAGDSAAALLVSVALLRVNGEGDADAANEPAPTVASIRFSVTSNTIDCWNFAATTITPLGAAAAGSVVTTIVLASIRDPISSSGGAAAVQIFRNLVAIKSPALPIKSSSSWSSSSTITFAALQLVKAIPYFVGESMSDMFQRTRFAVCMSDFVNIPASSNNFTLAILSLSPAMPSCISETPTTPSNNKTSLLIARVQSNRVLSFANSTTSAAVSWSLLELTSTGQAVQVSQQSPPQSPSPTFNPPSSTFAPQSPAAALHRQMRPMQHDEALAVKQQRRTHATQSTTTTTLEVFASHWLVYTSNISITANTTDPNMTSLVANVSLIPSSTFAYAISSNNGNSRSGGSGGTGAFSQIDVVHVNTTTPLLGACVVAANQWSLPSTTSSSPSSSTSGGVSYFSWERASVTVGGKSVMGDVVLESGSLESASMQTSTGEWELLVQDGSTIGGVVLVGNGAAFASGSFVNINVTSGCTMLGLSPLSGLDCANSLFCIAQNSAILGKLEMTVDSPTVASTVPSQPLLTVAQGATVTNMNLIGVNISLSSSTTSPLPLRPLIHAHSNSWLNNVAMSLFNLTSSQHKCLLAAESLTNLTNVSLTMESSRVTNLEQIIVFNQSVALSSVVVAILDSSLVATTATTAAASAATAANTLSAVLLVPAPIQQINGDIPTVAATAPPSLVPWWCPLKNSSITLDNTHLVGFAYGASFGVVTTTSSSAASTSTFALTQSNLVINTACMSWDAAIAGSSSNNNTRGVFSRAAFSPPSSWWPVYAPLCYSPSRINGDIPTVAATAPPSVVPWWCPFKNSSIILDNTHLVGFAYGASFGVVSTTSTSSSTSTPTVVLTQSNLVINSACMSWDAAAAMAGNSNNNTRGVFSRAAFSPPSSWWPVYAPLCYSPSRPQVVCPCVVPGGDTTTSSASLSITESNNWTETTSVSRVTMSHTRTVPMLPPGVLPPHCPNLLSLSDDVESNALSAGPVSVAFALPPASISMLTLPVGATVPSTYVSWSSAPQSQSSGGPTSSVGQPGGFKTVDPTQIACMVATPITINCTLPCWRNCAVDVCVVVLCTAESELRRTYEFRWTAWGLQNGRHHADRVHGRHANHDQLHAAAVSFCKPVTEQ</sequence>
<dbReference type="EMBL" id="CYKH01001639">
    <property type="protein sequence ID" value="CUG88420.1"/>
    <property type="molecule type" value="Genomic_DNA"/>
</dbReference>
<feature type="region of interest" description="Disordered" evidence="1">
    <location>
        <begin position="4197"/>
        <end position="4217"/>
    </location>
</feature>
<protein>
    <submittedName>
        <fullName evidence="2">Uncharacterized protein</fullName>
    </submittedName>
</protein>
<keyword evidence="3" id="KW-1185">Reference proteome</keyword>
<dbReference type="Proteomes" id="UP000051952">
    <property type="component" value="Unassembled WGS sequence"/>
</dbReference>
<feature type="region of interest" description="Disordered" evidence="1">
    <location>
        <begin position="3421"/>
        <end position="3450"/>
    </location>
</feature>
<gene>
    <name evidence="2" type="ORF">BSAL_15330</name>
</gene>
<evidence type="ECO:0000313" key="2">
    <source>
        <dbReference type="EMBL" id="CUG88420.1"/>
    </source>
</evidence>
<reference evidence="3" key="1">
    <citation type="submission" date="2015-09" db="EMBL/GenBank/DDBJ databases">
        <authorList>
            <consortium name="Pathogen Informatics"/>
        </authorList>
    </citation>
    <scope>NUCLEOTIDE SEQUENCE [LARGE SCALE GENOMIC DNA]</scope>
    <source>
        <strain evidence="3">Lake Konstanz</strain>
    </source>
</reference>
<feature type="region of interest" description="Disordered" evidence="1">
    <location>
        <begin position="2684"/>
        <end position="2723"/>
    </location>
</feature>